<evidence type="ECO:0000313" key="3">
    <source>
        <dbReference type="Proteomes" id="UP000471031"/>
    </source>
</evidence>
<sequence length="201" mass="21364">MNRGHSPGEDKRTFPDRPFWSRDGRVLFALGLLLFGAGLVLQSHTGAEQPVQTPGTEAQVLEKVSRESTPQVQQAASVASIDTQKAAPQTGGPVAAPSQNSPVPAQKTETPSANNGEPSVAGKGQQSSETAQRNRTITITSGDTSETVARKLQAIGAIADARRFNRYLVESGYATRLQDGTHSLTVGMDEADIAKRLSELR</sequence>
<dbReference type="EMBL" id="WXEX01000008">
    <property type="protein sequence ID" value="MZP43449.1"/>
    <property type="molecule type" value="Genomic_DNA"/>
</dbReference>
<reference evidence="2 3" key="1">
    <citation type="submission" date="2020-01" db="EMBL/GenBank/DDBJ databases">
        <title>Whole genome sequence of Heliobacterium gestii DSM 11169.</title>
        <authorList>
            <person name="Kyndt J.A."/>
            <person name="Meyer T.E."/>
        </authorList>
    </citation>
    <scope>NUCLEOTIDE SEQUENCE [LARGE SCALE GENOMIC DNA]</scope>
    <source>
        <strain evidence="2 3">DSM 11169</strain>
    </source>
</reference>
<gene>
    <name evidence="2" type="ORF">GTO89_10400</name>
</gene>
<dbReference type="Proteomes" id="UP000471031">
    <property type="component" value="Unassembled WGS sequence"/>
</dbReference>
<dbReference type="OrthoDB" id="9792479at2"/>
<feature type="region of interest" description="Disordered" evidence="1">
    <location>
        <begin position="47"/>
        <end position="142"/>
    </location>
</feature>
<dbReference type="AlphaFoldDB" id="A0A845LFS4"/>
<organism evidence="2 3">
    <name type="scientific">Heliomicrobium gestii</name>
    <name type="common">Heliobacterium gestii</name>
    <dbReference type="NCBI Taxonomy" id="2699"/>
    <lineage>
        <taxon>Bacteria</taxon>
        <taxon>Bacillati</taxon>
        <taxon>Bacillota</taxon>
        <taxon>Clostridia</taxon>
        <taxon>Eubacteriales</taxon>
        <taxon>Heliobacteriaceae</taxon>
        <taxon>Heliomicrobium</taxon>
    </lineage>
</organism>
<feature type="compositionally biased region" description="Polar residues" evidence="1">
    <location>
        <begin position="124"/>
        <end position="142"/>
    </location>
</feature>
<feature type="compositionally biased region" description="Polar residues" evidence="1">
    <location>
        <begin position="97"/>
        <end position="117"/>
    </location>
</feature>
<proteinExistence type="predicted"/>
<keyword evidence="3" id="KW-1185">Reference proteome</keyword>
<evidence type="ECO:0000256" key="1">
    <source>
        <dbReference type="SAM" id="MobiDB-lite"/>
    </source>
</evidence>
<dbReference type="RefSeq" id="WP_161262024.1">
    <property type="nucleotide sequence ID" value="NZ_JAFBDC010000007.1"/>
</dbReference>
<name>A0A845LFS4_HELGE</name>
<feature type="compositionally biased region" description="Polar residues" evidence="1">
    <location>
        <begin position="47"/>
        <end position="56"/>
    </location>
</feature>
<feature type="compositionally biased region" description="Polar residues" evidence="1">
    <location>
        <begin position="67"/>
        <end position="87"/>
    </location>
</feature>
<comment type="caution">
    <text evidence="2">The sequence shown here is derived from an EMBL/GenBank/DDBJ whole genome shotgun (WGS) entry which is preliminary data.</text>
</comment>
<protein>
    <submittedName>
        <fullName evidence="2">Uncharacterized protein</fullName>
    </submittedName>
</protein>
<evidence type="ECO:0000313" key="2">
    <source>
        <dbReference type="EMBL" id="MZP43449.1"/>
    </source>
</evidence>
<accession>A0A845LFS4</accession>
<dbReference type="Gene3D" id="3.30.1490.480">
    <property type="entry name" value="Endolytic murein transglycosylase"/>
    <property type="match status" value="1"/>
</dbReference>